<dbReference type="KEGG" id="tca:103314656"/>
<reference evidence="9 10" key="2">
    <citation type="journal article" date="2010" name="Nucleic Acids Res.">
        <title>BeetleBase in 2010: revisions to provide comprehensive genomic information for Tribolium castaneum.</title>
        <authorList>
            <person name="Kim H.S."/>
            <person name="Murphy T."/>
            <person name="Xia J."/>
            <person name="Caragea D."/>
            <person name="Park Y."/>
            <person name="Beeman R.W."/>
            <person name="Lorenzen M.D."/>
            <person name="Butcher S."/>
            <person name="Manak J.R."/>
            <person name="Brown S.J."/>
        </authorList>
    </citation>
    <scope>GENOME REANNOTATION</scope>
    <source>
        <strain evidence="9 10">Georgia GA2</strain>
    </source>
</reference>
<proteinExistence type="inferred from homology"/>
<dbReference type="GO" id="GO:0030968">
    <property type="term" value="P:endoplasmic reticulum unfolded protein response"/>
    <property type="evidence" value="ECO:0000318"/>
    <property type="project" value="GO_Central"/>
</dbReference>
<dbReference type="GO" id="GO:0003950">
    <property type="term" value="F:NAD+ poly-ADP-ribosyltransferase activity"/>
    <property type="evidence" value="ECO:0007669"/>
    <property type="project" value="InterPro"/>
</dbReference>
<dbReference type="InterPro" id="IPR051838">
    <property type="entry name" value="ARTD_PARP"/>
</dbReference>
<keyword evidence="10" id="KW-1185">Reference proteome</keyword>
<dbReference type="PANTHER" id="PTHR21328">
    <property type="entry name" value="POLY ADP-RIBOSE POLYMERASE FAMILY, MEMBER PARP"/>
    <property type="match status" value="1"/>
</dbReference>
<dbReference type="SUPFAM" id="SSF56399">
    <property type="entry name" value="ADP-ribosylation"/>
    <property type="match status" value="1"/>
</dbReference>
<evidence type="ECO:0000256" key="1">
    <source>
        <dbReference type="ARBA" id="ARBA00022676"/>
    </source>
</evidence>
<keyword evidence="6" id="KW-0472">Membrane</keyword>
<evidence type="ECO:0000256" key="4">
    <source>
        <dbReference type="ARBA" id="ARBA00023027"/>
    </source>
</evidence>
<gene>
    <name evidence="9" type="primary">AUGUSTUS-3.0.2_10849</name>
    <name evidence="9" type="ORF">TcasGA2_TC010849</name>
</gene>
<feature type="domain" description="PARP16 N-terminal" evidence="8">
    <location>
        <begin position="46"/>
        <end position="124"/>
    </location>
</feature>
<dbReference type="HOGENOM" id="CLU_053263_0_0_1"/>
<evidence type="ECO:0000256" key="6">
    <source>
        <dbReference type="SAM" id="Phobius"/>
    </source>
</evidence>
<evidence type="ECO:0000256" key="2">
    <source>
        <dbReference type="ARBA" id="ARBA00022679"/>
    </source>
</evidence>
<accession>D6W7L9</accession>
<dbReference type="GO" id="GO:0016020">
    <property type="term" value="C:membrane"/>
    <property type="evidence" value="ECO:0000318"/>
    <property type="project" value="GO_Central"/>
</dbReference>
<dbReference type="Pfam" id="PF00644">
    <property type="entry name" value="PARP"/>
    <property type="match status" value="1"/>
</dbReference>
<organism evidence="9 10">
    <name type="scientific">Tribolium castaneum</name>
    <name type="common">Red flour beetle</name>
    <dbReference type="NCBI Taxonomy" id="7070"/>
    <lineage>
        <taxon>Eukaryota</taxon>
        <taxon>Metazoa</taxon>
        <taxon>Ecdysozoa</taxon>
        <taxon>Arthropoda</taxon>
        <taxon>Hexapoda</taxon>
        <taxon>Insecta</taxon>
        <taxon>Pterygota</taxon>
        <taxon>Neoptera</taxon>
        <taxon>Endopterygota</taxon>
        <taxon>Coleoptera</taxon>
        <taxon>Polyphaga</taxon>
        <taxon>Cucujiformia</taxon>
        <taxon>Tenebrionidae</taxon>
        <taxon>Tenebrionidae incertae sedis</taxon>
        <taxon>Tribolium</taxon>
    </lineage>
</organism>
<dbReference type="GO" id="GO:0019900">
    <property type="term" value="F:kinase binding"/>
    <property type="evidence" value="ECO:0000318"/>
    <property type="project" value="GO_Central"/>
</dbReference>
<reference evidence="9 10" key="1">
    <citation type="journal article" date="2008" name="Nature">
        <title>The genome of the model beetle and pest Tribolium castaneum.</title>
        <authorList>
            <consortium name="Tribolium Genome Sequencing Consortium"/>
            <person name="Richards S."/>
            <person name="Gibbs R.A."/>
            <person name="Weinstock G.M."/>
            <person name="Brown S.J."/>
            <person name="Denell R."/>
            <person name="Beeman R.W."/>
            <person name="Gibbs R."/>
            <person name="Beeman R.W."/>
            <person name="Brown S.J."/>
            <person name="Bucher G."/>
            <person name="Friedrich M."/>
            <person name="Grimmelikhuijzen C.J."/>
            <person name="Klingler M."/>
            <person name="Lorenzen M."/>
            <person name="Richards S."/>
            <person name="Roth S."/>
            <person name="Schroder R."/>
            <person name="Tautz D."/>
            <person name="Zdobnov E.M."/>
            <person name="Muzny D."/>
            <person name="Gibbs R.A."/>
            <person name="Weinstock G.M."/>
            <person name="Attaway T."/>
            <person name="Bell S."/>
            <person name="Buhay C.J."/>
            <person name="Chandrabose M.N."/>
            <person name="Chavez D."/>
            <person name="Clerk-Blankenburg K.P."/>
            <person name="Cree A."/>
            <person name="Dao M."/>
            <person name="Davis C."/>
            <person name="Chacko J."/>
            <person name="Dinh H."/>
            <person name="Dugan-Rocha S."/>
            <person name="Fowler G."/>
            <person name="Garner T.T."/>
            <person name="Garnes J."/>
            <person name="Gnirke A."/>
            <person name="Hawes A."/>
            <person name="Hernandez J."/>
            <person name="Hines S."/>
            <person name="Holder M."/>
            <person name="Hume J."/>
            <person name="Jhangiani S.N."/>
            <person name="Joshi V."/>
            <person name="Khan Z.M."/>
            <person name="Jackson L."/>
            <person name="Kovar C."/>
            <person name="Kowis A."/>
            <person name="Lee S."/>
            <person name="Lewis L.R."/>
            <person name="Margolis J."/>
            <person name="Morgan M."/>
            <person name="Nazareth L.V."/>
            <person name="Nguyen N."/>
            <person name="Okwuonu G."/>
            <person name="Parker D."/>
            <person name="Richards S."/>
            <person name="Ruiz S.J."/>
            <person name="Santibanez J."/>
            <person name="Savard J."/>
            <person name="Scherer S.E."/>
            <person name="Schneider B."/>
            <person name="Sodergren E."/>
            <person name="Tautz D."/>
            <person name="Vattahil S."/>
            <person name="Villasana D."/>
            <person name="White C.S."/>
            <person name="Wright R."/>
            <person name="Park Y."/>
            <person name="Beeman R.W."/>
            <person name="Lord J."/>
            <person name="Oppert B."/>
            <person name="Lorenzen M."/>
            <person name="Brown S."/>
            <person name="Wang L."/>
            <person name="Savard J."/>
            <person name="Tautz D."/>
            <person name="Richards S."/>
            <person name="Weinstock G."/>
            <person name="Gibbs R.A."/>
            <person name="Liu Y."/>
            <person name="Worley K."/>
            <person name="Weinstock G."/>
            <person name="Elsik C.G."/>
            <person name="Reese J.T."/>
            <person name="Elhaik E."/>
            <person name="Landan G."/>
            <person name="Graur D."/>
            <person name="Arensburger P."/>
            <person name="Atkinson P."/>
            <person name="Beeman R.W."/>
            <person name="Beidler J."/>
            <person name="Brown S.J."/>
            <person name="Demuth J.P."/>
            <person name="Drury D.W."/>
            <person name="Du Y.Z."/>
            <person name="Fujiwara H."/>
            <person name="Lorenzen M."/>
            <person name="Maselli V."/>
            <person name="Osanai M."/>
            <person name="Park Y."/>
            <person name="Robertson H.M."/>
            <person name="Tu Z."/>
            <person name="Wang J.J."/>
            <person name="Wang S."/>
            <person name="Richards S."/>
            <person name="Song H."/>
            <person name="Zhang L."/>
            <person name="Sodergren E."/>
            <person name="Werner D."/>
            <person name="Stanke M."/>
            <person name="Morgenstern B."/>
            <person name="Solovyev V."/>
            <person name="Kosarev P."/>
            <person name="Brown G."/>
            <person name="Chen H.C."/>
            <person name="Ermolaeva O."/>
            <person name="Hlavina W."/>
            <person name="Kapustin Y."/>
            <person name="Kiryutin B."/>
            <person name="Kitts P."/>
            <person name="Maglott D."/>
            <person name="Pruitt K."/>
            <person name="Sapojnikov V."/>
            <person name="Souvorov A."/>
            <person name="Mackey A.J."/>
            <person name="Waterhouse R.M."/>
            <person name="Wyder S."/>
            <person name="Zdobnov E.M."/>
            <person name="Zdobnov E.M."/>
            <person name="Wyder S."/>
            <person name="Kriventseva E.V."/>
            <person name="Kadowaki T."/>
            <person name="Bork P."/>
            <person name="Aranda M."/>
            <person name="Bao R."/>
            <person name="Beermann A."/>
            <person name="Berns N."/>
            <person name="Bolognesi R."/>
            <person name="Bonneton F."/>
            <person name="Bopp D."/>
            <person name="Brown S.J."/>
            <person name="Bucher G."/>
            <person name="Butts T."/>
            <person name="Chaumot A."/>
            <person name="Denell R.E."/>
            <person name="Ferrier D.E."/>
            <person name="Friedrich M."/>
            <person name="Gordon C.M."/>
            <person name="Jindra M."/>
            <person name="Klingler M."/>
            <person name="Lan Q."/>
            <person name="Lattorff H.M."/>
            <person name="Laudet V."/>
            <person name="von Levetsow C."/>
            <person name="Liu Z."/>
            <person name="Lutz R."/>
            <person name="Lynch J.A."/>
            <person name="da Fonseca R.N."/>
            <person name="Posnien N."/>
            <person name="Reuter R."/>
            <person name="Roth S."/>
            <person name="Savard J."/>
            <person name="Schinko J.B."/>
            <person name="Schmitt C."/>
            <person name="Schoppmeier M."/>
            <person name="Schroder R."/>
            <person name="Shippy T.D."/>
            <person name="Simonnet F."/>
            <person name="Marques-Souza H."/>
            <person name="Tautz D."/>
            <person name="Tomoyasu Y."/>
            <person name="Trauner J."/>
            <person name="Van der Zee M."/>
            <person name="Vervoort M."/>
            <person name="Wittkopp N."/>
            <person name="Wimmer E.A."/>
            <person name="Yang X."/>
            <person name="Jones A.K."/>
            <person name="Sattelle D.B."/>
            <person name="Ebert P.R."/>
            <person name="Nelson D."/>
            <person name="Scott J.G."/>
            <person name="Beeman R.W."/>
            <person name="Muthukrishnan S."/>
            <person name="Kramer K.J."/>
            <person name="Arakane Y."/>
            <person name="Beeman R.W."/>
            <person name="Zhu Q."/>
            <person name="Hogenkamp D."/>
            <person name="Dixit R."/>
            <person name="Oppert B."/>
            <person name="Jiang H."/>
            <person name="Zou Z."/>
            <person name="Marshall J."/>
            <person name="Elpidina E."/>
            <person name="Vinokurov K."/>
            <person name="Oppert C."/>
            <person name="Zou Z."/>
            <person name="Evans J."/>
            <person name="Lu Z."/>
            <person name="Zhao P."/>
            <person name="Sumathipala N."/>
            <person name="Altincicek B."/>
            <person name="Vilcinskas A."/>
            <person name="Williams M."/>
            <person name="Hultmark D."/>
            <person name="Hetru C."/>
            <person name="Jiang H."/>
            <person name="Grimmelikhuijzen C.J."/>
            <person name="Hauser F."/>
            <person name="Cazzamali G."/>
            <person name="Williamson M."/>
            <person name="Park Y."/>
            <person name="Li B."/>
            <person name="Tanaka Y."/>
            <person name="Predel R."/>
            <person name="Neupert S."/>
            <person name="Schachtner J."/>
            <person name="Verleyen P."/>
            <person name="Raible F."/>
            <person name="Bork P."/>
            <person name="Friedrich M."/>
            <person name="Walden K.K."/>
            <person name="Robertson H.M."/>
            <person name="Angeli S."/>
            <person name="Foret S."/>
            <person name="Bucher G."/>
            <person name="Schuetz S."/>
            <person name="Maleszka R."/>
            <person name="Wimmer E.A."/>
            <person name="Beeman R.W."/>
            <person name="Lorenzen M."/>
            <person name="Tomoyasu Y."/>
            <person name="Miller S.C."/>
            <person name="Grossmann D."/>
            <person name="Bucher G."/>
        </authorList>
    </citation>
    <scope>NUCLEOTIDE SEQUENCE [LARGE SCALE GENOMIC DNA]</scope>
    <source>
        <strain evidence="9 10">Georgia GA2</strain>
    </source>
</reference>
<dbReference type="STRING" id="7070.D6W7L9"/>
<dbReference type="OMA" id="LLYGQSC"/>
<evidence type="ECO:0000256" key="3">
    <source>
        <dbReference type="ARBA" id="ARBA00022695"/>
    </source>
</evidence>
<dbReference type="Proteomes" id="UP000007266">
    <property type="component" value="Linkage group 1"/>
</dbReference>
<dbReference type="Gene3D" id="3.90.228.10">
    <property type="match status" value="1"/>
</dbReference>
<evidence type="ECO:0000313" key="9">
    <source>
        <dbReference type="EMBL" id="EFA11311.2"/>
    </source>
</evidence>
<dbReference type="GO" id="GO:0071782">
    <property type="term" value="C:endoplasmic reticulum tubular network"/>
    <property type="evidence" value="ECO:0000318"/>
    <property type="project" value="GO_Central"/>
</dbReference>
<evidence type="ECO:0000313" key="10">
    <source>
        <dbReference type="Proteomes" id="UP000007266"/>
    </source>
</evidence>
<dbReference type="InterPro" id="IPR041400">
    <property type="entry name" value="PARP16_N"/>
</dbReference>
<name>D6W7L9_TRICA</name>
<dbReference type="GO" id="GO:0016779">
    <property type="term" value="F:nucleotidyltransferase activity"/>
    <property type="evidence" value="ECO:0007669"/>
    <property type="project" value="UniProtKB-KW"/>
</dbReference>
<keyword evidence="1" id="KW-0328">Glycosyltransferase</keyword>
<feature type="domain" description="PARP catalytic" evidence="7">
    <location>
        <begin position="155"/>
        <end position="232"/>
    </location>
</feature>
<feature type="transmembrane region" description="Helical" evidence="6">
    <location>
        <begin position="308"/>
        <end position="331"/>
    </location>
</feature>
<keyword evidence="6" id="KW-0812">Transmembrane</keyword>
<dbReference type="GO" id="GO:0005635">
    <property type="term" value="C:nuclear envelope"/>
    <property type="evidence" value="ECO:0000318"/>
    <property type="project" value="GO_Central"/>
</dbReference>
<keyword evidence="2" id="KW-0808">Transferase</keyword>
<evidence type="ECO:0000256" key="5">
    <source>
        <dbReference type="ARBA" id="ARBA00024347"/>
    </source>
</evidence>
<dbReference type="AlphaFoldDB" id="D6W7L9"/>
<protein>
    <submittedName>
        <fullName evidence="9">Mono [ADP-ribose] polymerase PARP16-like Protein</fullName>
    </submittedName>
</protein>
<dbReference type="InterPro" id="IPR012317">
    <property type="entry name" value="Poly(ADP-ribose)pol_cat_dom"/>
</dbReference>
<evidence type="ECO:0000259" key="7">
    <source>
        <dbReference type="Pfam" id="PF00644"/>
    </source>
</evidence>
<comment type="similarity">
    <text evidence="5">Belongs to the ARTD/PARP family.</text>
</comment>
<dbReference type="OrthoDB" id="19501at2759"/>
<keyword evidence="4" id="KW-0520">NAD</keyword>
<keyword evidence="6" id="KW-1133">Transmembrane helix</keyword>
<sequence length="350" mass="40628">MEFGKDKLLPITDSDESFSDITFVAPYSPDKDEQTGQLQLDQLLKEIKDNVWGCDLILCLFISALNSYRSDRCLRPFPPSYVNEEGKNFTGLRSTCDSIPPLTTILNEPNKCSHDVKKLLMWLFLERGHPTLRRISYANVPFPGKISNVFRPQFVFEVCYHDKYESVWLKRQDGRETMFAYHGSAVDNFYSILKVGLQQHFSIEKEVLFGNGIYLSNELSVSAHYAPFGQTWTNSCLGSKHSVIAICEVINDVDKVRCRDTKNKRRSLNEDSLGEIPEKYFVVTDSDMVRVKYLMIYRKKRVFSVKSYIAQHLFLCLLLLYFFLIVAIRVFSNSGYVRYLKKFYQLLSFD</sequence>
<dbReference type="Pfam" id="PF18084">
    <property type="entry name" value="ARTD15_N"/>
    <property type="match status" value="1"/>
</dbReference>
<dbReference type="GO" id="GO:0043539">
    <property type="term" value="F:protein serine/threonine kinase activator activity"/>
    <property type="evidence" value="ECO:0000318"/>
    <property type="project" value="GO_Central"/>
</dbReference>
<dbReference type="InParanoid" id="D6W7L9"/>
<evidence type="ECO:0000259" key="8">
    <source>
        <dbReference type="Pfam" id="PF18084"/>
    </source>
</evidence>
<dbReference type="EMBL" id="KQ971307">
    <property type="protein sequence ID" value="EFA11311.2"/>
    <property type="molecule type" value="Genomic_DNA"/>
</dbReference>
<keyword evidence="3" id="KW-0548">Nucleotidyltransferase</keyword>